<dbReference type="PANTHER" id="PTHR14492:SF4">
    <property type="entry name" value="CILIOGENESIS AND PLANAR POLARITY EFFECTOR 1"/>
    <property type="match status" value="1"/>
</dbReference>
<feature type="compositionally biased region" description="Low complexity" evidence="1">
    <location>
        <begin position="1953"/>
        <end position="1962"/>
    </location>
</feature>
<feature type="region of interest" description="Disordered" evidence="1">
    <location>
        <begin position="2172"/>
        <end position="2223"/>
    </location>
</feature>
<feature type="region of interest" description="Disordered" evidence="1">
    <location>
        <begin position="2671"/>
        <end position="2720"/>
    </location>
</feature>
<evidence type="ECO:0000313" key="2">
    <source>
        <dbReference type="Ensembl" id="ENSSSCP00065020141.1"/>
    </source>
</evidence>
<dbReference type="Pfam" id="PF15392">
    <property type="entry name" value="Joubert"/>
    <property type="match status" value="2"/>
</dbReference>
<feature type="region of interest" description="Disordered" evidence="1">
    <location>
        <begin position="1916"/>
        <end position="1975"/>
    </location>
</feature>
<dbReference type="PANTHER" id="PTHR14492">
    <property type="entry name" value="JBTS17"/>
    <property type="match status" value="1"/>
</dbReference>
<evidence type="ECO:0000313" key="3">
    <source>
        <dbReference type="Proteomes" id="UP000694725"/>
    </source>
</evidence>
<feature type="compositionally biased region" description="Basic and acidic residues" evidence="1">
    <location>
        <begin position="2698"/>
        <end position="2711"/>
    </location>
</feature>
<feature type="compositionally biased region" description="Polar residues" evidence="1">
    <location>
        <begin position="2101"/>
        <end position="2122"/>
    </location>
</feature>
<feature type="compositionally biased region" description="Polar residues" evidence="1">
    <location>
        <begin position="2080"/>
        <end position="2092"/>
    </location>
</feature>
<feature type="region of interest" description="Disordered" evidence="1">
    <location>
        <begin position="1496"/>
        <end position="1535"/>
    </location>
</feature>
<name>A0A8D1YDZ3_PIG</name>
<feature type="region of interest" description="Disordered" evidence="1">
    <location>
        <begin position="2766"/>
        <end position="2790"/>
    </location>
</feature>
<dbReference type="Proteomes" id="UP000694725">
    <property type="component" value="Unplaced"/>
</dbReference>
<accession>A0A8D1YDZ3</accession>
<evidence type="ECO:0000256" key="1">
    <source>
        <dbReference type="SAM" id="MobiDB-lite"/>
    </source>
</evidence>
<feature type="compositionally biased region" description="Polar residues" evidence="1">
    <location>
        <begin position="2200"/>
        <end position="2223"/>
    </location>
</feature>
<dbReference type="InterPro" id="IPR028236">
    <property type="entry name" value="CPLANE1"/>
</dbReference>
<organism evidence="2 3">
    <name type="scientific">Sus scrofa</name>
    <name type="common">Pig</name>
    <dbReference type="NCBI Taxonomy" id="9823"/>
    <lineage>
        <taxon>Eukaryota</taxon>
        <taxon>Metazoa</taxon>
        <taxon>Chordata</taxon>
        <taxon>Craniata</taxon>
        <taxon>Vertebrata</taxon>
        <taxon>Euteleostomi</taxon>
        <taxon>Mammalia</taxon>
        <taxon>Eutheria</taxon>
        <taxon>Laurasiatheria</taxon>
        <taxon>Artiodactyla</taxon>
        <taxon>Suina</taxon>
        <taxon>Suidae</taxon>
        <taxon>Sus</taxon>
    </lineage>
</organism>
<feature type="region of interest" description="Disordered" evidence="1">
    <location>
        <begin position="2051"/>
        <end position="2122"/>
    </location>
</feature>
<feature type="compositionally biased region" description="Basic and acidic residues" evidence="1">
    <location>
        <begin position="1514"/>
        <end position="1535"/>
    </location>
</feature>
<feature type="compositionally biased region" description="Basic and acidic residues" evidence="1">
    <location>
        <begin position="2407"/>
        <end position="2416"/>
    </location>
</feature>
<sequence length="3037" mass="343339">MEIRLEVLTSTSIKQKKPWPRVSWLGQENEAVFLLDDKFINEINLLSGRTKKKIPSLQPLLKDVIVLTTSSNDAWLAGILTTGELFLWNKDRDCLKTIQATEKPKEMIKAAVASSLRLYLYISDNGKRVLLITPFGCIFLWEHLDFKNILSSKSPLLVGRWSQIIPEEAVHLPSTEDKEAVVHGVFIKNELFGDCCLCSFTFYSEECLKITFLAIRWHENVFTPIRSLMYRVQWAQQDCLLRSLIPKCESVKSRGALISAFSRDGLTLAVAVNQKDPKATQVLFINTLTFVILCGSLKGCSNKNPVVPATLIRSYWVGDVSWTHDSLFLACVLKRGSLVLLTCQGELLTLITFGCSIEFGPAEFIPFHPLITYRPQQFTLQGSNNSVDSSASDADPMRQRFSIKAHSRLPYLIISDGYMVTTLRFLDNLSPSVLMRSLLLDSTQRLEETYHSVLLSKPKGKGLNLRSLDSLRSSLLKYQGNENLADSTVPRFLQAEETIKLNEKTADLQDFEAEETNEGKHFPNSLFSFWNQKNGLLFSSAQEGRLEFASMFDTIHATDNTEETDKTITELHSVQKNLLAAWTIGISKNVTDKNLMLNYTVVCITHFLYILQFIKCPFPKLDPFLNKSPRHNAWVVCIFQLFRQCLSIQFWDMRYKQDVGPLVKLTSNTIKLLLTQQQQDELFSEKLLACFHLLRMVADNLNGVYSLQPEVISASADGSRTAEQDSLIVPIFQMPQDSVSQENRSWDSFFRICPQVLTLVQQPGHRLIALWRVLYRKTSWYHAQLSQRVPDDDIQLTKKMAQEASTVKSLLCHIQVKLQTAGVHLNQTLELKSIHGEECFLLGAYEKSVQLWKKALQETREKGGRRTCFLQVRYYLSLLYCYLYNYNLNDAQGLCDQLVREILKWSHLPVKENEDCSVPEKSHCEFGVTGSVRPEVAGRVVQSMARFMAAYFTNQPLCILPPHNVNVLPPLHIKTEQSFRLIPLCQSKVASAVREQNLSNVWTVEYALELLLIGGLVPEAAWLAHKLGDWKTSVSIGVAFQLFCKHHSNFTRSKKKGLTLPLNVTPAHIFQEKLQCFLGQPASLEAKNEMGSKYKQFTDPIEEEDADLLFGSVQEVLKAAVMADADILSETFQLLLNSAKDFSKRLWGLVPVGLYLPAPPLYCPQPAVLSEEDGDDLFLKAEKDNRQKVSGILQRVLLLFRAAHCSFPVAQWYILQLRWARKVMQKIRMKGSLPSLSPFSQSLLNYCKGGISFFRPGATGDHKLDEVSIKAIGCFRELCALCWMLHIRDKLSYSCRQYQKARENAEGRKDLEVKFDSCMVEHCLSAVEWACRMLPFSRFSNIEELIQDLILSLIGELPPIKKVAEIFVRAFPNPEDIRVPLREKYHSLQQRLRHCVVKGPQTEEMMSVIMHSFHKVRVKALKRVQRNIGSFEMNIWEPSEEEKPAEVPGFDRFSLGTSLSRSTLTDLGNSLVHSDADTAESFSEALSAKEKSRIHFHQRNAPNHMELTLTGSPNEKKKIDNQKENPQRKEDHEKLSQNALPVVGVWEFERDDDEYIKFLELFLSYIIERDLRGSKDPGIPFLTSFSGHLREHELNSLFFDVHTTLKRRQGKTKSQSVFRAGSCFVVAPASSESETSENQALSASVLVNQEIRPFLENPLNKVNKNEGKSGLFGLKQKSLYRIQDDNAEKPLIQRLSNHGFFTPKSAEARRCVFRAIQCNDINPQEDLPLSLNNIFGHIRRLLEWMIRWSDRRLLCDSGLTESRCEYSPVIRVKTSAAAVLTSLWLLEQTSFATYEAKNAVTKVRTRIPQNGPSLESDCKTDAGCCVAVSTQGGTGERNGQNESCQSILEMPAEVTNPKIKETSDEIISVTDDTEKEFVDIDEDLLEVETFTQEEMDAYPSDYEGEIQCAREEPLESYMEKKSTEPKGAQISACKDKSSSAPPLVSNGVNVASQTPVPTTQPTQRDEPRAPLSHSSDSIRQMLQDEMFKLVQLQQINFMSLMQIVGSSFAHLPDVHQLLQQSQSVHLVGSQVSNPTGGSNDAEDTSKNLKESFFVKSQPTGEHTREPGKKSPHRHKETVQSDENSNGNVQNVPDGSVPFCQLESQPQKRGLTPASQSIPTTSLSPAPAGNTYFHLLFPSSALPKIPKLIPVAKTLRPGDGFPLLQFQPEHEFKSPSFHPERVPQLPPGPLPQPREAWGSSDLFQPPSSKRTMDTTSTSHLNSSPCNTEAIKEAVEQKKGAETVLTEIPKHVNLDQSVGQENLTPQQDSATFIKPGKLFDVKPGPFETPPQNSFGLPLLHLQLKSPYVFSSASRASVTVPSIPTRTIAEERKCPSLSLLHSSLSLGNAYEKPQLIPLENLIALKQSQQKLTHNLCEQGDPGHLQLLQDKIKSSELRQGKDSKKRQRRRAEKELQEKKAEKLRRKPSVTFQPEDSIINDNDSEIFLKPKPLDDFDISFEKLQDDLTTPAGLHFMASVKKKAIERQDASTNTDSEHESLNVPQLLSPEVYLNLRLSTEISEKPLSPSSSERVLNLEELPVREESSDDNIIKQQIDHLEVPSSAELHYMAASVTNAVSLHNFKSQDMLKPDFQFKEQSSKSDAAELYPLWELLQEVSETDPAPRPAAPRRLEHITSKLQKIDEQLLAIQNIAENIEQEYPRHILLDQHCVKVEPVNHTELSSGPESEKTLPSKTISISEEEDQRDKEEISEMETHSSQKTCVFPSADSAVIPSRDQNMTSPDTDFYFPNCIYIINDLITKDGVSSEELGLTEQQARSISRIQPSSGRRPQRTEEERREIQVWMKRKRKERMAEYLNQLAEKRGQEHEPFCPRSRPFYMTSREIRRRQKMKHEKDRLLLSDHYSRRISQAYSKVWHNQHGHNFPIHRPGKTRYISSKPSYTPKGRPFGHPQGSPWPHGTATFTIQKKADGARVAVRKAVPSPVTIQKATAIIQTKEIKCIQIGRKEVKLSPYADDMILYIENPKDSTQKLLELINEFSKDSVGGPDSLSASTGSILSKLDWDAIEDMVADVEDKSHLSTGPGP</sequence>
<protein>
    <recommendedName>
        <fullName evidence="4">Ciliogenesis and planar polarity effector 1</fullName>
    </recommendedName>
</protein>
<evidence type="ECO:0008006" key="4">
    <source>
        <dbReference type="Google" id="ProtNLM"/>
    </source>
</evidence>
<reference evidence="2" key="1">
    <citation type="submission" date="2025-08" db="UniProtKB">
        <authorList>
            <consortium name="Ensembl"/>
        </authorList>
    </citation>
    <scope>IDENTIFICATION</scope>
</reference>
<proteinExistence type="predicted"/>
<feature type="compositionally biased region" description="Polar residues" evidence="1">
    <location>
        <begin position="2766"/>
        <end position="2780"/>
    </location>
</feature>
<dbReference type="Ensembl" id="ENSSSCT00065046845.1">
    <property type="protein sequence ID" value="ENSSSCP00065020141.1"/>
    <property type="gene ID" value="ENSSSCG00065034407.1"/>
</dbReference>
<feature type="region of interest" description="Disordered" evidence="1">
    <location>
        <begin position="2393"/>
        <end position="2431"/>
    </location>
</feature>